<reference evidence="3 6" key="2">
    <citation type="journal article" date="2014" name="BMC Genomics">
        <title>An improved genome release (version Mt4.0) for the model legume Medicago truncatula.</title>
        <authorList>
            <person name="Tang H."/>
            <person name="Krishnakumar V."/>
            <person name="Bidwell S."/>
            <person name="Rosen B."/>
            <person name="Chan A."/>
            <person name="Zhou S."/>
            <person name="Gentzbittel L."/>
            <person name="Childs K.L."/>
            <person name="Yandell M."/>
            <person name="Gundlach H."/>
            <person name="Mayer K.F."/>
            <person name="Schwartz D.C."/>
            <person name="Town C.D."/>
        </authorList>
    </citation>
    <scope>GENOME REANNOTATION</scope>
    <source>
        <strain evidence="5 6">cv. Jemalong A17</strain>
    </source>
</reference>
<keyword evidence="3" id="KW-0689">Ribosomal protein</keyword>
<dbReference type="InterPro" id="IPR029071">
    <property type="entry name" value="Ubiquitin-like_domsf"/>
</dbReference>
<evidence type="ECO:0000313" key="7">
    <source>
        <dbReference type="Proteomes" id="UP000265566"/>
    </source>
</evidence>
<dbReference type="Proteomes" id="UP000265566">
    <property type="component" value="Chromosome 5"/>
</dbReference>
<feature type="domain" description="Ubiquitin-like" evidence="2">
    <location>
        <begin position="8"/>
        <end position="84"/>
    </location>
</feature>
<keyword evidence="3" id="KW-0687">Ribonucleoprotein</keyword>
<dbReference type="InterPro" id="IPR050158">
    <property type="entry name" value="Ubiquitin_ubiquitin-like"/>
</dbReference>
<dbReference type="GO" id="GO:0016567">
    <property type="term" value="P:protein ubiquitination"/>
    <property type="evidence" value="ECO:0000318"/>
    <property type="project" value="GO_Central"/>
</dbReference>
<dbReference type="AlphaFoldDB" id="G7KFP4"/>
<dbReference type="PANTHER" id="PTHR10666">
    <property type="entry name" value="UBIQUITIN"/>
    <property type="match status" value="1"/>
</dbReference>
<dbReference type="InterPro" id="IPR000626">
    <property type="entry name" value="Ubiquitin-like_dom"/>
</dbReference>
<dbReference type="GO" id="GO:0005634">
    <property type="term" value="C:nucleus"/>
    <property type="evidence" value="ECO:0000318"/>
    <property type="project" value="GO_Central"/>
</dbReference>
<dbReference type="Gramene" id="rna32255">
    <property type="protein sequence ID" value="RHN56801.1"/>
    <property type="gene ID" value="gene32255"/>
</dbReference>
<dbReference type="GO" id="GO:0005840">
    <property type="term" value="C:ribosome"/>
    <property type="evidence" value="ECO:0007669"/>
    <property type="project" value="UniProtKB-KW"/>
</dbReference>
<proteinExistence type="predicted"/>
<dbReference type="SUPFAM" id="SSF54236">
    <property type="entry name" value="Ubiquitin-like"/>
    <property type="match status" value="1"/>
</dbReference>
<reference evidence="3 6" key="1">
    <citation type="journal article" date="2011" name="Nature">
        <title>The Medicago genome provides insight into the evolution of rhizobial symbioses.</title>
        <authorList>
            <person name="Young N.D."/>
            <person name="Debelle F."/>
            <person name="Oldroyd G.E."/>
            <person name="Geurts R."/>
            <person name="Cannon S.B."/>
            <person name="Udvardi M.K."/>
            <person name="Benedito V.A."/>
            <person name="Mayer K.F."/>
            <person name="Gouzy J."/>
            <person name="Schoof H."/>
            <person name="Van de Peer Y."/>
            <person name="Proost S."/>
            <person name="Cook D.R."/>
            <person name="Meyers B.C."/>
            <person name="Spannagl M."/>
            <person name="Cheung F."/>
            <person name="De Mita S."/>
            <person name="Krishnakumar V."/>
            <person name="Gundlach H."/>
            <person name="Zhou S."/>
            <person name="Mudge J."/>
            <person name="Bharti A.K."/>
            <person name="Murray J.D."/>
            <person name="Naoumkina M.A."/>
            <person name="Rosen B."/>
            <person name="Silverstein K.A."/>
            <person name="Tang H."/>
            <person name="Rombauts S."/>
            <person name="Zhao P.X."/>
            <person name="Zhou P."/>
            <person name="Barbe V."/>
            <person name="Bardou P."/>
            <person name="Bechner M."/>
            <person name="Bellec A."/>
            <person name="Berger A."/>
            <person name="Berges H."/>
            <person name="Bidwell S."/>
            <person name="Bisseling T."/>
            <person name="Choisne N."/>
            <person name="Couloux A."/>
            <person name="Denny R."/>
            <person name="Deshpande S."/>
            <person name="Dai X."/>
            <person name="Doyle J.J."/>
            <person name="Dudez A.M."/>
            <person name="Farmer A.D."/>
            <person name="Fouteau S."/>
            <person name="Franken C."/>
            <person name="Gibelin C."/>
            <person name="Gish J."/>
            <person name="Goldstein S."/>
            <person name="Gonzalez A.J."/>
            <person name="Green P.J."/>
            <person name="Hallab A."/>
            <person name="Hartog M."/>
            <person name="Hua A."/>
            <person name="Humphray S.J."/>
            <person name="Jeong D.H."/>
            <person name="Jing Y."/>
            <person name="Jocker A."/>
            <person name="Kenton S.M."/>
            <person name="Kim D.J."/>
            <person name="Klee K."/>
            <person name="Lai H."/>
            <person name="Lang C."/>
            <person name="Lin S."/>
            <person name="Macmil S.L."/>
            <person name="Magdelenat G."/>
            <person name="Matthews L."/>
            <person name="McCorrison J."/>
            <person name="Monaghan E.L."/>
            <person name="Mun J.H."/>
            <person name="Najar F.Z."/>
            <person name="Nicholson C."/>
            <person name="Noirot C."/>
            <person name="O'Bleness M."/>
            <person name="Paule C.R."/>
            <person name="Poulain J."/>
            <person name="Prion F."/>
            <person name="Qin B."/>
            <person name="Qu C."/>
            <person name="Retzel E.F."/>
            <person name="Riddle C."/>
            <person name="Sallet E."/>
            <person name="Samain S."/>
            <person name="Samson N."/>
            <person name="Sanders I."/>
            <person name="Saurat O."/>
            <person name="Scarpelli C."/>
            <person name="Schiex T."/>
            <person name="Segurens B."/>
            <person name="Severin A.J."/>
            <person name="Sherrier D.J."/>
            <person name="Shi R."/>
            <person name="Sims S."/>
            <person name="Singer S.R."/>
            <person name="Sinharoy S."/>
            <person name="Sterck L."/>
            <person name="Viollet A."/>
            <person name="Wang B.B."/>
            <person name="Wang K."/>
            <person name="Wang M."/>
            <person name="Wang X."/>
            <person name="Warfsmann J."/>
            <person name="Weissenbach J."/>
            <person name="White D.D."/>
            <person name="White J.D."/>
            <person name="Wiley G.B."/>
            <person name="Wincker P."/>
            <person name="Xing Y."/>
            <person name="Yang L."/>
            <person name="Yao Z."/>
            <person name="Ying F."/>
            <person name="Zhai J."/>
            <person name="Zhou L."/>
            <person name="Zuber A."/>
            <person name="Denarie J."/>
            <person name="Dixon R.A."/>
            <person name="May G.D."/>
            <person name="Schwartz D.C."/>
            <person name="Rogers J."/>
            <person name="Quetier F."/>
            <person name="Town C.D."/>
            <person name="Roe B.A."/>
        </authorList>
    </citation>
    <scope>NUCLEOTIDE SEQUENCE [LARGE SCALE GENOMIC DNA]</scope>
    <source>
        <strain evidence="3">A17</strain>
        <strain evidence="5 6">cv. Jemalong A17</strain>
    </source>
</reference>
<dbReference type="SMART" id="SM00213">
    <property type="entry name" value="UBQ"/>
    <property type="match status" value="1"/>
</dbReference>
<dbReference type="PROSITE" id="PS50053">
    <property type="entry name" value="UBIQUITIN_2"/>
    <property type="match status" value="1"/>
</dbReference>
<keyword evidence="6" id="KW-1185">Reference proteome</keyword>
<keyword evidence="1" id="KW-1017">Isopeptide bond</keyword>
<dbReference type="EnsemblPlants" id="AES99081">
    <property type="protein sequence ID" value="AES99081"/>
    <property type="gene ID" value="MTR_5g076350"/>
</dbReference>
<dbReference type="Gene3D" id="3.10.20.90">
    <property type="entry name" value="Phosphatidylinositol 3-kinase Catalytic Subunit, Chain A, domain 1"/>
    <property type="match status" value="1"/>
</dbReference>
<organism evidence="3 6">
    <name type="scientific">Medicago truncatula</name>
    <name type="common">Barrel medic</name>
    <name type="synonym">Medicago tribuloides</name>
    <dbReference type="NCBI Taxonomy" id="3880"/>
    <lineage>
        <taxon>Eukaryota</taxon>
        <taxon>Viridiplantae</taxon>
        <taxon>Streptophyta</taxon>
        <taxon>Embryophyta</taxon>
        <taxon>Tracheophyta</taxon>
        <taxon>Spermatophyta</taxon>
        <taxon>Magnoliopsida</taxon>
        <taxon>eudicotyledons</taxon>
        <taxon>Gunneridae</taxon>
        <taxon>Pentapetalae</taxon>
        <taxon>rosids</taxon>
        <taxon>fabids</taxon>
        <taxon>Fabales</taxon>
        <taxon>Fabaceae</taxon>
        <taxon>Papilionoideae</taxon>
        <taxon>50 kb inversion clade</taxon>
        <taxon>NPAAA clade</taxon>
        <taxon>Hologalegina</taxon>
        <taxon>IRL clade</taxon>
        <taxon>Trifolieae</taxon>
        <taxon>Medicago</taxon>
    </lineage>
</organism>
<dbReference type="Pfam" id="PF00240">
    <property type="entry name" value="ubiquitin"/>
    <property type="match status" value="1"/>
</dbReference>
<dbReference type="GO" id="GO:0031386">
    <property type="term" value="F:protein tag activity"/>
    <property type="evidence" value="ECO:0000318"/>
    <property type="project" value="GO_Central"/>
</dbReference>
<protein>
    <submittedName>
        <fullName evidence="4">Putative ubiquitin</fullName>
    </submittedName>
    <submittedName>
        <fullName evidence="3">Ubiquitin-60S ribosomal protein</fullName>
    </submittedName>
</protein>
<sequence length="84" mass="9663">MNSSSVPMQIFINIEYGMKSFPLMVKSSDTILSVQEKIHDNEKIPVHDQELYFSNAPLDYHRTLASYNIQDKSTIDLVVRIMAD</sequence>
<dbReference type="EMBL" id="CM001221">
    <property type="protein sequence ID" value="AES99081.2"/>
    <property type="molecule type" value="Genomic_DNA"/>
</dbReference>
<accession>G7KFP4</accession>
<reference evidence="5" key="3">
    <citation type="submission" date="2015-04" db="UniProtKB">
        <authorList>
            <consortium name="EnsemblPlants"/>
        </authorList>
    </citation>
    <scope>IDENTIFICATION</scope>
    <source>
        <strain evidence="5">cv. Jemalong A17</strain>
    </source>
</reference>
<evidence type="ECO:0000256" key="1">
    <source>
        <dbReference type="ARBA" id="ARBA00022499"/>
    </source>
</evidence>
<reference evidence="7" key="4">
    <citation type="journal article" date="2018" name="Nat. Plants">
        <title>Whole-genome landscape of Medicago truncatula symbiotic genes.</title>
        <authorList>
            <person name="Pecrix Y."/>
            <person name="Staton S.E."/>
            <person name="Sallet E."/>
            <person name="Lelandais-Briere C."/>
            <person name="Moreau S."/>
            <person name="Carrere S."/>
            <person name="Blein T."/>
            <person name="Jardinaud M.F."/>
            <person name="Latrasse D."/>
            <person name="Zouine M."/>
            <person name="Zahm M."/>
            <person name="Kreplak J."/>
            <person name="Mayjonade B."/>
            <person name="Satge C."/>
            <person name="Perez M."/>
            <person name="Cauet S."/>
            <person name="Marande W."/>
            <person name="Chantry-Darmon C."/>
            <person name="Lopez-Roques C."/>
            <person name="Bouchez O."/>
            <person name="Berard A."/>
            <person name="Debelle F."/>
            <person name="Munos S."/>
            <person name="Bendahmane A."/>
            <person name="Berges H."/>
            <person name="Niebel A."/>
            <person name="Buitink J."/>
            <person name="Frugier F."/>
            <person name="Benhamed M."/>
            <person name="Crespi M."/>
            <person name="Gouzy J."/>
            <person name="Gamas P."/>
        </authorList>
    </citation>
    <scope>NUCLEOTIDE SEQUENCE [LARGE SCALE GENOMIC DNA]</scope>
    <source>
        <strain evidence="7">cv. Jemalong A17</strain>
    </source>
</reference>
<dbReference type="GO" id="GO:0003729">
    <property type="term" value="F:mRNA binding"/>
    <property type="evidence" value="ECO:0007669"/>
    <property type="project" value="UniProtKB-ARBA"/>
</dbReference>
<dbReference type="InterPro" id="IPR019956">
    <property type="entry name" value="Ubiquitin_dom"/>
</dbReference>
<dbReference type="HOGENOM" id="CLU_010412_6_2_1"/>
<dbReference type="PaxDb" id="3880-AES99081"/>
<gene>
    <name evidence="3" type="ordered locus">MTR_5g076350</name>
    <name evidence="4" type="ORF">MtrunA17_Chr5g0433391</name>
</gene>
<evidence type="ECO:0000313" key="6">
    <source>
        <dbReference type="Proteomes" id="UP000002051"/>
    </source>
</evidence>
<reference evidence="4" key="5">
    <citation type="journal article" date="2018" name="Nat. Plants">
        <title>Whole-genome landscape of Medicago truncatula symbiotic genes.</title>
        <authorList>
            <person name="Pecrix Y."/>
            <person name="Gamas P."/>
            <person name="Carrere S."/>
        </authorList>
    </citation>
    <scope>NUCLEOTIDE SEQUENCE</scope>
    <source>
        <tissue evidence="4">Leaves</tissue>
    </source>
</reference>
<dbReference type="GO" id="GO:0005737">
    <property type="term" value="C:cytoplasm"/>
    <property type="evidence" value="ECO:0000318"/>
    <property type="project" value="GO_Central"/>
</dbReference>
<dbReference type="GO" id="GO:0031625">
    <property type="term" value="F:ubiquitin protein ligase binding"/>
    <property type="evidence" value="ECO:0000318"/>
    <property type="project" value="GO_Central"/>
</dbReference>
<dbReference type="eggNOG" id="KOG0001">
    <property type="taxonomic scope" value="Eukaryota"/>
</dbReference>
<dbReference type="EMBL" id="PSQE01000005">
    <property type="protein sequence ID" value="RHN56801.1"/>
    <property type="molecule type" value="Genomic_DNA"/>
</dbReference>
<evidence type="ECO:0000259" key="2">
    <source>
        <dbReference type="PROSITE" id="PS50053"/>
    </source>
</evidence>
<evidence type="ECO:0000313" key="5">
    <source>
        <dbReference type="EnsemblPlants" id="AES99081"/>
    </source>
</evidence>
<dbReference type="GO" id="GO:0019941">
    <property type="term" value="P:modification-dependent protein catabolic process"/>
    <property type="evidence" value="ECO:0000318"/>
    <property type="project" value="GO_Central"/>
</dbReference>
<dbReference type="Proteomes" id="UP000002051">
    <property type="component" value="Chromosome 5"/>
</dbReference>
<accession>A0A0C3XPZ4</accession>
<evidence type="ECO:0000313" key="3">
    <source>
        <dbReference type="EMBL" id="AES99081.2"/>
    </source>
</evidence>
<name>G7KFP4_MEDTR</name>
<dbReference type="PRINTS" id="PR00348">
    <property type="entry name" value="UBIQUITIN"/>
</dbReference>
<evidence type="ECO:0000313" key="4">
    <source>
        <dbReference type="EMBL" id="RHN56801.1"/>
    </source>
</evidence>